<organism evidence="1 2">
    <name type="scientific">Salix koriyanagi</name>
    <dbReference type="NCBI Taxonomy" id="2511006"/>
    <lineage>
        <taxon>Eukaryota</taxon>
        <taxon>Viridiplantae</taxon>
        <taxon>Streptophyta</taxon>
        <taxon>Embryophyta</taxon>
        <taxon>Tracheophyta</taxon>
        <taxon>Spermatophyta</taxon>
        <taxon>Magnoliopsida</taxon>
        <taxon>eudicotyledons</taxon>
        <taxon>Gunneridae</taxon>
        <taxon>Pentapetalae</taxon>
        <taxon>rosids</taxon>
        <taxon>fabids</taxon>
        <taxon>Malpighiales</taxon>
        <taxon>Salicaceae</taxon>
        <taxon>Saliceae</taxon>
        <taxon>Salix</taxon>
    </lineage>
</organism>
<proteinExistence type="predicted"/>
<comment type="caution">
    <text evidence="1">The sequence shown here is derived from an EMBL/GenBank/DDBJ whole genome shotgun (WGS) entry which is preliminary data.</text>
</comment>
<accession>A0A9Q0WLN4</accession>
<dbReference type="Proteomes" id="UP001151752">
    <property type="component" value="Chromosome 8"/>
</dbReference>
<evidence type="ECO:0000313" key="1">
    <source>
        <dbReference type="EMBL" id="KAJ6769501.1"/>
    </source>
</evidence>
<keyword evidence="2" id="KW-1185">Reference proteome</keyword>
<gene>
    <name evidence="1" type="ORF">OIU74_023032</name>
</gene>
<reference evidence="1" key="1">
    <citation type="submission" date="2022-11" db="EMBL/GenBank/DDBJ databases">
        <authorList>
            <person name="Hyden B.L."/>
            <person name="Feng K."/>
            <person name="Yates T."/>
            <person name="Jawdy S."/>
            <person name="Smart L.B."/>
            <person name="Muchero W."/>
        </authorList>
    </citation>
    <scope>NUCLEOTIDE SEQUENCE</scope>
    <source>
        <tissue evidence="1">Shoot tip</tissue>
    </source>
</reference>
<reference evidence="1" key="2">
    <citation type="journal article" date="2023" name="Int. J. Mol. Sci.">
        <title>De Novo Assembly and Annotation of 11 Diverse Shrub Willow (Salix) Genomes Reveals Novel Gene Organization in Sex-Linked Regions.</title>
        <authorList>
            <person name="Hyden B."/>
            <person name="Feng K."/>
            <person name="Yates T.B."/>
            <person name="Jawdy S."/>
            <person name="Cereghino C."/>
            <person name="Smart L.B."/>
            <person name="Muchero W."/>
        </authorList>
    </citation>
    <scope>NUCLEOTIDE SEQUENCE</scope>
    <source>
        <tissue evidence="1">Shoot tip</tissue>
    </source>
</reference>
<dbReference type="AlphaFoldDB" id="A0A9Q0WLN4"/>
<name>A0A9Q0WLN4_9ROSI</name>
<sequence length="105" mass="12117">MRARHRSKEESFSSTNLQVTFPLLFFSPVKWEFAGYINRGKACDVRGKVIEDACEVVGSCGGSWPFWLSSQYPHKNHEMCSDIIQSMERDEKQQVTAHTYKSNPR</sequence>
<protein>
    <submittedName>
        <fullName evidence="1">Uncharacterized protein</fullName>
    </submittedName>
</protein>
<dbReference type="EMBL" id="JAPFFM010000003">
    <property type="protein sequence ID" value="KAJ6769501.1"/>
    <property type="molecule type" value="Genomic_DNA"/>
</dbReference>
<evidence type="ECO:0000313" key="2">
    <source>
        <dbReference type="Proteomes" id="UP001151752"/>
    </source>
</evidence>